<sequence length="472" mass="51750">MPAPRIYTSPYPSTVIRTDESFWQFILRMNIEDTLPGKSYPRPEYGRHDPHRGKNSLGWLQLEFAAVWAGITAAMVNPIATAHELVHYISVVDAVAIFCDPGAVMSKVNAALGMSKNSGKAKPSIIGLGEVGRASLAVSASSDDEDFSSDINASHDAPLDLSNCDNRNYPAIIHFSSGTSGLPKAAVLSHHNLIAYFLTARSTDPGITNSDQSEVFYAPPKLKQYSVSYLRLPLLTGGYVRLMGEVELIQGYSNLTEGGVCFMRRISAERKQGSVGKLMANMQLRIVDEALQDAPEGTPGEVMFSSPTVFMGYLKNHEANIEVFPFDDGWLRTGDVTRMDSDGFLWLTDRKKDFIKYKGRQYRNQVAPAELESILLSHSEVAEVGALKRGFGVSQRENIEAKEAEGRIVLFRDVSSQSHREADSSKLARAAGDDSEVEALKYTGKIPDSESTYLLDDACAGVRLIRVSAPLI</sequence>
<dbReference type="InterPro" id="IPR020845">
    <property type="entry name" value="AMP-binding_CS"/>
</dbReference>
<accession>A0A9P8W4Y0</accession>
<dbReference type="Proteomes" id="UP000777438">
    <property type="component" value="Unassembled WGS sequence"/>
</dbReference>
<evidence type="ECO:0000256" key="1">
    <source>
        <dbReference type="ARBA" id="ARBA00006432"/>
    </source>
</evidence>
<dbReference type="PROSITE" id="PS00455">
    <property type="entry name" value="AMP_BINDING"/>
    <property type="match status" value="1"/>
</dbReference>
<feature type="domain" description="AMP-dependent synthetase/ligase" evidence="3">
    <location>
        <begin position="54"/>
        <end position="243"/>
    </location>
</feature>
<dbReference type="Gene3D" id="3.40.50.12780">
    <property type="entry name" value="N-terminal domain of ligase-like"/>
    <property type="match status" value="1"/>
</dbReference>
<dbReference type="SUPFAM" id="SSF56801">
    <property type="entry name" value="Acetyl-CoA synthetase-like"/>
    <property type="match status" value="1"/>
</dbReference>
<dbReference type="AlphaFoldDB" id="A0A9P8W4Y0"/>
<evidence type="ECO:0000313" key="5">
    <source>
        <dbReference type="Proteomes" id="UP000777438"/>
    </source>
</evidence>
<protein>
    <recommendedName>
        <fullName evidence="3">AMP-dependent synthetase/ligase domain-containing protein</fullName>
    </recommendedName>
</protein>
<comment type="caution">
    <text evidence="4">The sequence shown here is derived from an EMBL/GenBank/DDBJ whole genome shotgun (WGS) entry which is preliminary data.</text>
</comment>
<reference evidence="4 5" key="1">
    <citation type="journal article" date="2021" name="Nat. Commun.">
        <title>Genetic determinants of endophytism in the Arabidopsis root mycobiome.</title>
        <authorList>
            <person name="Mesny F."/>
            <person name="Miyauchi S."/>
            <person name="Thiergart T."/>
            <person name="Pickel B."/>
            <person name="Atanasova L."/>
            <person name="Karlsson M."/>
            <person name="Huettel B."/>
            <person name="Barry K.W."/>
            <person name="Haridas S."/>
            <person name="Chen C."/>
            <person name="Bauer D."/>
            <person name="Andreopoulos W."/>
            <person name="Pangilinan J."/>
            <person name="LaButti K."/>
            <person name="Riley R."/>
            <person name="Lipzen A."/>
            <person name="Clum A."/>
            <person name="Drula E."/>
            <person name="Henrissat B."/>
            <person name="Kohler A."/>
            <person name="Grigoriev I.V."/>
            <person name="Martin F.M."/>
            <person name="Hacquard S."/>
        </authorList>
    </citation>
    <scope>NUCLEOTIDE SEQUENCE [LARGE SCALE GENOMIC DNA]</scope>
    <source>
        <strain evidence="4 5">MPI-CAGE-CH-0241</strain>
    </source>
</reference>
<dbReference type="GO" id="GO:0016405">
    <property type="term" value="F:CoA-ligase activity"/>
    <property type="evidence" value="ECO:0007669"/>
    <property type="project" value="TreeGrafter"/>
</dbReference>
<dbReference type="PANTHER" id="PTHR24096:SF149">
    <property type="entry name" value="AMP-BINDING DOMAIN-CONTAINING PROTEIN-RELATED"/>
    <property type="match status" value="1"/>
</dbReference>
<gene>
    <name evidence="4" type="ORF">B0T10DRAFT_548386</name>
</gene>
<comment type="similarity">
    <text evidence="1">Belongs to the ATP-dependent AMP-binding enzyme family.</text>
</comment>
<evidence type="ECO:0000259" key="3">
    <source>
        <dbReference type="Pfam" id="PF00501"/>
    </source>
</evidence>
<dbReference type="InterPro" id="IPR000873">
    <property type="entry name" value="AMP-dep_synth/lig_dom"/>
</dbReference>
<evidence type="ECO:0000313" key="4">
    <source>
        <dbReference type="EMBL" id="KAH6889856.1"/>
    </source>
</evidence>
<keyword evidence="5" id="KW-1185">Reference proteome</keyword>
<proteinExistence type="inferred from homology"/>
<dbReference type="EMBL" id="JAGPYM010000010">
    <property type="protein sequence ID" value="KAH6889856.1"/>
    <property type="molecule type" value="Genomic_DNA"/>
</dbReference>
<evidence type="ECO:0000256" key="2">
    <source>
        <dbReference type="ARBA" id="ARBA00022598"/>
    </source>
</evidence>
<name>A0A9P8W4Y0_9HYPO</name>
<keyword evidence="2" id="KW-0436">Ligase</keyword>
<dbReference type="PANTHER" id="PTHR24096">
    <property type="entry name" value="LONG-CHAIN-FATTY-ACID--COA LIGASE"/>
    <property type="match status" value="1"/>
</dbReference>
<organism evidence="4 5">
    <name type="scientific">Thelonectria olida</name>
    <dbReference type="NCBI Taxonomy" id="1576542"/>
    <lineage>
        <taxon>Eukaryota</taxon>
        <taxon>Fungi</taxon>
        <taxon>Dikarya</taxon>
        <taxon>Ascomycota</taxon>
        <taxon>Pezizomycotina</taxon>
        <taxon>Sordariomycetes</taxon>
        <taxon>Hypocreomycetidae</taxon>
        <taxon>Hypocreales</taxon>
        <taxon>Nectriaceae</taxon>
        <taxon>Thelonectria</taxon>
    </lineage>
</organism>
<dbReference type="Gene3D" id="3.40.50.980">
    <property type="match status" value="2"/>
</dbReference>
<dbReference type="OrthoDB" id="1898221at2759"/>
<dbReference type="InterPro" id="IPR042099">
    <property type="entry name" value="ANL_N_sf"/>
</dbReference>
<dbReference type="Pfam" id="PF00501">
    <property type="entry name" value="AMP-binding"/>
    <property type="match status" value="1"/>
</dbReference>